<dbReference type="EnsemblPlants" id="Bra028792.1">
    <property type="protein sequence ID" value="Bra028792.1-P"/>
    <property type="gene ID" value="Bra028792"/>
</dbReference>
<evidence type="ECO:0000313" key="2">
    <source>
        <dbReference type="Proteomes" id="UP000011750"/>
    </source>
</evidence>
<dbReference type="GO" id="GO:0005777">
    <property type="term" value="C:peroxisome"/>
    <property type="evidence" value="ECO:0007669"/>
    <property type="project" value="InterPro"/>
</dbReference>
<dbReference type="HOGENOM" id="CLU_1043325_0_0_1"/>
<dbReference type="CDD" id="cd10910">
    <property type="entry name" value="PIN_limkain_b1_N_like"/>
    <property type="match status" value="1"/>
</dbReference>
<dbReference type="InParanoid" id="M4EJ27"/>
<dbReference type="PANTHER" id="PTHR14379">
    <property type="entry name" value="LIMKAIN B LKAP"/>
    <property type="match status" value="1"/>
</dbReference>
<reference evidence="1 2" key="1">
    <citation type="journal article" date="2011" name="Nat. Genet.">
        <title>The genome of the mesopolyploid crop species Brassica rapa.</title>
        <authorList>
            <consortium name="Brassica rapa Genome Sequencing Project Consortium"/>
            <person name="Wang X."/>
            <person name="Wang H."/>
            <person name="Wang J."/>
            <person name="Sun R."/>
            <person name="Wu J."/>
            <person name="Liu S."/>
            <person name="Bai Y."/>
            <person name="Mun J.H."/>
            <person name="Bancroft I."/>
            <person name="Cheng F."/>
            <person name="Huang S."/>
            <person name="Li X."/>
            <person name="Hua W."/>
            <person name="Wang J."/>
            <person name="Wang X."/>
            <person name="Freeling M."/>
            <person name="Pires J.C."/>
            <person name="Paterson A.H."/>
            <person name="Chalhoub B."/>
            <person name="Wang B."/>
            <person name="Hayward A."/>
            <person name="Sharpe A.G."/>
            <person name="Park B.S."/>
            <person name="Weisshaar B."/>
            <person name="Liu B."/>
            <person name="Li B."/>
            <person name="Liu B."/>
            <person name="Tong C."/>
            <person name="Song C."/>
            <person name="Duran C."/>
            <person name="Peng C."/>
            <person name="Geng C."/>
            <person name="Koh C."/>
            <person name="Lin C."/>
            <person name="Edwards D."/>
            <person name="Mu D."/>
            <person name="Shen D."/>
            <person name="Soumpourou E."/>
            <person name="Li F."/>
            <person name="Fraser F."/>
            <person name="Conant G."/>
            <person name="Lassalle G."/>
            <person name="King G.J."/>
            <person name="Bonnema G."/>
            <person name="Tang H."/>
            <person name="Wang H."/>
            <person name="Belcram H."/>
            <person name="Zhou H."/>
            <person name="Hirakawa H."/>
            <person name="Abe H."/>
            <person name="Guo H."/>
            <person name="Wang H."/>
            <person name="Jin H."/>
            <person name="Parkin I.A."/>
            <person name="Batley J."/>
            <person name="Kim J.S."/>
            <person name="Just J."/>
            <person name="Li J."/>
            <person name="Xu J."/>
            <person name="Deng J."/>
            <person name="Kim J.A."/>
            <person name="Li J."/>
            <person name="Yu J."/>
            <person name="Meng J."/>
            <person name="Wang J."/>
            <person name="Min J."/>
            <person name="Poulain J."/>
            <person name="Wang J."/>
            <person name="Hatakeyama K."/>
            <person name="Wu K."/>
            <person name="Wang L."/>
            <person name="Fang L."/>
            <person name="Trick M."/>
            <person name="Links M.G."/>
            <person name="Zhao M."/>
            <person name="Jin M."/>
            <person name="Ramchiary N."/>
            <person name="Drou N."/>
            <person name="Berkman P.J."/>
            <person name="Cai Q."/>
            <person name="Huang Q."/>
            <person name="Li R."/>
            <person name="Tabata S."/>
            <person name="Cheng S."/>
            <person name="Zhang S."/>
            <person name="Zhang S."/>
            <person name="Huang S."/>
            <person name="Sato S."/>
            <person name="Sun S."/>
            <person name="Kwon S.J."/>
            <person name="Choi S.R."/>
            <person name="Lee T.H."/>
            <person name="Fan W."/>
            <person name="Zhao X."/>
            <person name="Tan X."/>
            <person name="Xu X."/>
            <person name="Wang Y."/>
            <person name="Qiu Y."/>
            <person name="Yin Y."/>
            <person name="Li Y."/>
            <person name="Du Y."/>
            <person name="Liao Y."/>
            <person name="Lim Y."/>
            <person name="Narusaka Y."/>
            <person name="Wang Y."/>
            <person name="Wang Z."/>
            <person name="Li Z."/>
            <person name="Wang Z."/>
            <person name="Xiong Z."/>
            <person name="Zhang Z."/>
        </authorList>
    </citation>
    <scope>NUCLEOTIDE SEQUENCE [LARGE SCALE GENOMIC DNA]</scope>
    <source>
        <strain evidence="1 2">cv. Chiifu-401-42</strain>
    </source>
</reference>
<reference evidence="1 2" key="2">
    <citation type="journal article" date="2018" name="Hortic Res">
        <title>Improved Brassica rapa reference genome by single-molecule sequencing and chromosome conformation capture technologies.</title>
        <authorList>
            <person name="Zhang L."/>
            <person name="Cai X."/>
            <person name="Wu J."/>
            <person name="Liu M."/>
            <person name="Grob S."/>
            <person name="Cheng F."/>
            <person name="Liang J."/>
            <person name="Cai C."/>
            <person name="Liu Z."/>
            <person name="Liu B."/>
            <person name="Wang F."/>
            <person name="Li S."/>
            <person name="Liu F."/>
            <person name="Li X."/>
            <person name="Cheng L."/>
            <person name="Yang W."/>
            <person name="Li M.H."/>
            <person name="Grossniklaus U."/>
            <person name="Zheng H."/>
            <person name="Wang X."/>
        </authorList>
    </citation>
    <scope>NUCLEOTIDE SEQUENCE [LARGE SCALE GENOMIC DNA]</scope>
    <source>
        <strain evidence="1 2">cv. Chiifu-401-42</strain>
    </source>
</reference>
<dbReference type="PANTHER" id="PTHR14379:SF59">
    <property type="entry name" value="NYN DOMAIN-CONTAINING PROTEIN"/>
    <property type="match status" value="1"/>
</dbReference>
<dbReference type="Proteomes" id="UP000011750">
    <property type="component" value="Chromosome A02"/>
</dbReference>
<proteinExistence type="predicted"/>
<protein>
    <recommendedName>
        <fullName evidence="3">NYN domain-containing protein</fullName>
    </recommendedName>
</protein>
<evidence type="ECO:0000313" key="1">
    <source>
        <dbReference type="EnsemblPlants" id="Bra028792.1-P"/>
    </source>
</evidence>
<evidence type="ECO:0008006" key="3">
    <source>
        <dbReference type="Google" id="ProtNLM"/>
    </source>
</evidence>
<name>M4EJ27_BRACM</name>
<dbReference type="InterPro" id="IPR024768">
    <property type="entry name" value="Marf1"/>
</dbReference>
<accession>M4EJ27</accession>
<organism evidence="1 2">
    <name type="scientific">Brassica campestris</name>
    <name type="common">Field mustard</name>
    <dbReference type="NCBI Taxonomy" id="3711"/>
    <lineage>
        <taxon>Eukaryota</taxon>
        <taxon>Viridiplantae</taxon>
        <taxon>Streptophyta</taxon>
        <taxon>Embryophyta</taxon>
        <taxon>Tracheophyta</taxon>
        <taxon>Spermatophyta</taxon>
        <taxon>Magnoliopsida</taxon>
        <taxon>eudicotyledons</taxon>
        <taxon>Gunneridae</taxon>
        <taxon>Pentapetalae</taxon>
        <taxon>rosids</taxon>
        <taxon>malvids</taxon>
        <taxon>Brassicales</taxon>
        <taxon>Brassicaceae</taxon>
        <taxon>Brassiceae</taxon>
        <taxon>Brassica</taxon>
    </lineage>
</organism>
<dbReference type="Gramene" id="Bra028792.1">
    <property type="protein sequence ID" value="Bra028792.1-P"/>
    <property type="gene ID" value="Bra028792"/>
</dbReference>
<reference evidence="1" key="3">
    <citation type="submission" date="2023-03" db="UniProtKB">
        <authorList>
            <consortium name="EnsemblPlants"/>
        </authorList>
    </citation>
    <scope>IDENTIFICATION</scope>
    <source>
        <strain evidence="1">cv. Chiifu-401-42</strain>
    </source>
</reference>
<dbReference type="STRING" id="51351.M4EJ27"/>
<sequence>MLTTMKFFQMHNENRCITETLLHCLEPITPDNGTRTVIFWDAVDCPFPLSFSPDQIYQSIQSALVKMGSSDKITIRAYVNDTKKTSKKTWDSRIYFLPGGDKASRRVRMLNNIFLLLKESPYLNRPYEASLVLVSDQFKHDAYYIEMLRNLKLIHYYVILVTPTEDINKPESPEWPGLLIDIGGWCPFNDETSEPCSKKNQLERPVQVLTFLKTATMVIKRWRPDRYYLDADICKQLRLARFFFNQLISGVSYCHAILQYEVPACMV</sequence>
<keyword evidence="2" id="KW-1185">Reference proteome</keyword>
<dbReference type="GO" id="GO:0010468">
    <property type="term" value="P:regulation of gene expression"/>
    <property type="evidence" value="ECO:0007669"/>
    <property type="project" value="InterPro"/>
</dbReference>
<dbReference type="AlphaFoldDB" id="M4EJ27"/>